<dbReference type="EC" id="4.2.1.136" evidence="19"/>
<evidence type="ECO:0000256" key="16">
    <source>
        <dbReference type="ARBA" id="ARBA00049209"/>
    </source>
</evidence>
<keyword evidence="13" id="KW-0511">Multifunctional enzyme</keyword>
<keyword evidence="10 17" id="KW-0520">NAD</keyword>
<dbReference type="InterPro" id="IPR030677">
    <property type="entry name" value="Nnr"/>
</dbReference>
<comment type="subunit">
    <text evidence="17">Homotetramer.</text>
</comment>
<protein>
    <recommendedName>
        <fullName evidence="19">Bifunctional NAD(P)H-hydrate repair enzyme</fullName>
    </recommendedName>
    <alternativeName>
        <fullName evidence="19">Nicotinamide nucleotide repair protein</fullName>
    </alternativeName>
    <domain>
        <recommendedName>
            <fullName evidence="19">ADP-dependent (S)-NAD(P)H-hydrate dehydratase</fullName>
            <ecNumber evidence="19">4.2.1.136</ecNumber>
        </recommendedName>
        <alternativeName>
            <fullName evidence="19">ADP-dependent NAD(P)HX dehydratase</fullName>
        </alternativeName>
    </domain>
    <domain>
        <recommendedName>
            <fullName evidence="19">NAD(P)H-hydrate epimerase</fullName>
            <ecNumber evidence="19">5.1.99.6</ecNumber>
        </recommendedName>
    </domain>
</protein>
<evidence type="ECO:0000256" key="2">
    <source>
        <dbReference type="ARBA" id="ARBA00000909"/>
    </source>
</evidence>
<dbReference type="HAMAP" id="MF_01966">
    <property type="entry name" value="NADHX_epimerase"/>
    <property type="match status" value="1"/>
</dbReference>
<dbReference type="NCBIfam" id="TIGR00197">
    <property type="entry name" value="yjeF_nterm"/>
    <property type="match status" value="1"/>
</dbReference>
<evidence type="ECO:0000259" key="21">
    <source>
        <dbReference type="PROSITE" id="PS51385"/>
    </source>
</evidence>
<evidence type="ECO:0000256" key="10">
    <source>
        <dbReference type="ARBA" id="ARBA00023027"/>
    </source>
</evidence>
<dbReference type="Gene3D" id="3.40.50.10260">
    <property type="entry name" value="YjeF N-terminal domain"/>
    <property type="match status" value="1"/>
</dbReference>
<feature type="binding site" evidence="18">
    <location>
        <position position="165"/>
    </location>
    <ligand>
        <name>K(+)</name>
        <dbReference type="ChEBI" id="CHEBI:29103"/>
    </ligand>
</feature>
<dbReference type="GO" id="GO:0052856">
    <property type="term" value="F:NAD(P)HX epimerase activity"/>
    <property type="evidence" value="ECO:0007669"/>
    <property type="project" value="UniProtKB-UniRule"/>
</dbReference>
<gene>
    <name evidence="18" type="primary">nnrE</name>
    <name evidence="17" type="synonym">nnrD</name>
    <name evidence="22" type="ORF">DB32_003770</name>
</gene>
<evidence type="ECO:0000313" key="23">
    <source>
        <dbReference type="Proteomes" id="UP000034883"/>
    </source>
</evidence>
<keyword evidence="7 17" id="KW-0067">ATP-binding</keyword>
<dbReference type="GO" id="GO:0110051">
    <property type="term" value="P:metabolite repair"/>
    <property type="evidence" value="ECO:0007669"/>
    <property type="project" value="TreeGrafter"/>
</dbReference>
<evidence type="ECO:0000256" key="17">
    <source>
        <dbReference type="HAMAP-Rule" id="MF_01965"/>
    </source>
</evidence>
<evidence type="ECO:0000256" key="5">
    <source>
        <dbReference type="ARBA" id="ARBA00022723"/>
    </source>
</evidence>
<dbReference type="InterPro" id="IPR017953">
    <property type="entry name" value="Carbohydrate_kinase_pred_CS"/>
</dbReference>
<sequence length="510" mass="51578">MLPLVGRDESRAIDAKAIAAGVPGLVLMENAGRGATDVLCARFADRLRRPLVVGGLGQNGGDAWVVARHLLVRGVCAECVVLGDPAKVAGDARVNLDALRGLGVDVRAVAESDLEHLESLAARASVIVDGLFGTGLDRVIDGFRADAIQRLAATEVPSFALDLPSGLDAQTGAVLGVVLPARVTATFAAHKRGLHQHPGVDHAGDVVLVDIGVPAPRDARASLLERFDLARLVPRRAADAHKGSAGHVAIFAGSPGRTGAALLSGLGAMRAGAGLVTLAARGAARAALDTKVIELMTSEIPEALEAGVAAALRECEQRDAGVLGPGVGLDATARAYTTRVAIEATIPLVLDADALSALAGDPTVLTKARAPRVLTPHPGEAARLLGTTSAEVQAARYHAAEQLAARTGQVVVLKGARTIIASRERLAVCPAGTPALGVAGTGDVLSGVIAAMLASASEGDVFDAACAGVLAHAMAGELAAVADRGLFAREVADAVPHALARSRAHAASAT</sequence>
<dbReference type="CDD" id="cd01171">
    <property type="entry name" value="YXKO-related"/>
    <property type="match status" value="1"/>
</dbReference>
<evidence type="ECO:0000256" key="7">
    <source>
        <dbReference type="ARBA" id="ARBA00022840"/>
    </source>
</evidence>
<dbReference type="Pfam" id="PF03853">
    <property type="entry name" value="YjeF_N"/>
    <property type="match status" value="1"/>
</dbReference>
<keyword evidence="5 18" id="KW-0479">Metal-binding</keyword>
<feature type="binding site" evidence="18">
    <location>
        <begin position="58"/>
        <end position="62"/>
    </location>
    <ligand>
        <name>(6S)-NADPHX</name>
        <dbReference type="ChEBI" id="CHEBI:64076"/>
    </ligand>
</feature>
<evidence type="ECO:0000256" key="6">
    <source>
        <dbReference type="ARBA" id="ARBA00022741"/>
    </source>
</evidence>
<dbReference type="PANTHER" id="PTHR12592">
    <property type="entry name" value="ATP-DEPENDENT (S)-NAD(P)H-HYDRATE DEHYDRATASE FAMILY MEMBER"/>
    <property type="match status" value="1"/>
</dbReference>
<dbReference type="InterPro" id="IPR036652">
    <property type="entry name" value="YjeF_N_dom_sf"/>
</dbReference>
<dbReference type="SUPFAM" id="SSF53613">
    <property type="entry name" value="Ribokinase-like"/>
    <property type="match status" value="1"/>
</dbReference>
<dbReference type="KEGG" id="samy:DB32_003770"/>
<feature type="binding site" evidence="17">
    <location>
        <position position="377"/>
    </location>
    <ligand>
        <name>(6S)-NADPHX</name>
        <dbReference type="ChEBI" id="CHEBI:64076"/>
    </ligand>
</feature>
<comment type="catalytic activity">
    <reaction evidence="1 18 19">
        <text>(6R)-NADHX = (6S)-NADHX</text>
        <dbReference type="Rhea" id="RHEA:32215"/>
        <dbReference type="ChEBI" id="CHEBI:64074"/>
        <dbReference type="ChEBI" id="CHEBI:64075"/>
        <dbReference type="EC" id="5.1.99.6"/>
    </reaction>
</comment>
<dbReference type="GO" id="GO:0046496">
    <property type="term" value="P:nicotinamide nucleotide metabolic process"/>
    <property type="evidence" value="ECO:0007669"/>
    <property type="project" value="UniProtKB-UniRule"/>
</dbReference>
<evidence type="ECO:0000256" key="8">
    <source>
        <dbReference type="ARBA" id="ARBA00022857"/>
    </source>
</evidence>
<dbReference type="InterPro" id="IPR004443">
    <property type="entry name" value="YjeF_N_dom"/>
</dbReference>
<feature type="binding site" evidence="17">
    <location>
        <begin position="414"/>
        <end position="418"/>
    </location>
    <ligand>
        <name>AMP</name>
        <dbReference type="ChEBI" id="CHEBI:456215"/>
    </ligand>
</feature>
<comment type="function">
    <text evidence="17">Catalyzes the dehydration of the S-form of NAD(P)HX at the expense of ADP, which is converted to AMP. Together with NAD(P)HX epimerase, which catalyzes the epimerization of the S- and R-forms, the enzyme allows the repair of both epimers of NAD(P)HX, a damaged form of NAD(P)H that is a result of enzymatic or heat-dependent hydration.</text>
</comment>
<dbReference type="HAMAP" id="MF_01965">
    <property type="entry name" value="NADHX_dehydratase"/>
    <property type="match status" value="1"/>
</dbReference>
<comment type="catalytic activity">
    <reaction evidence="15 17 19">
        <text>(6S)-NADHX + ADP = AMP + phosphate + NADH + H(+)</text>
        <dbReference type="Rhea" id="RHEA:32223"/>
        <dbReference type="ChEBI" id="CHEBI:15378"/>
        <dbReference type="ChEBI" id="CHEBI:43474"/>
        <dbReference type="ChEBI" id="CHEBI:57945"/>
        <dbReference type="ChEBI" id="CHEBI:64074"/>
        <dbReference type="ChEBI" id="CHEBI:456215"/>
        <dbReference type="ChEBI" id="CHEBI:456216"/>
        <dbReference type="EC" id="4.2.1.136"/>
    </reaction>
</comment>
<evidence type="ECO:0000256" key="11">
    <source>
        <dbReference type="ARBA" id="ARBA00023235"/>
    </source>
</evidence>
<evidence type="ECO:0000256" key="14">
    <source>
        <dbReference type="ARBA" id="ARBA00025153"/>
    </source>
</evidence>
<feature type="binding site" evidence="18">
    <location>
        <begin position="133"/>
        <end position="139"/>
    </location>
    <ligand>
        <name>(6S)-NADPHX</name>
        <dbReference type="ChEBI" id="CHEBI:64076"/>
    </ligand>
</feature>
<feature type="binding site" evidence="17">
    <location>
        <position position="326"/>
    </location>
    <ligand>
        <name>(6S)-NADPHX</name>
        <dbReference type="ChEBI" id="CHEBI:64076"/>
    </ligand>
</feature>
<evidence type="ECO:0000256" key="1">
    <source>
        <dbReference type="ARBA" id="ARBA00000013"/>
    </source>
</evidence>
<keyword evidence="12 17" id="KW-0456">Lyase</keyword>
<evidence type="ECO:0000256" key="3">
    <source>
        <dbReference type="ARBA" id="ARBA00006001"/>
    </source>
</evidence>
<comment type="function">
    <text evidence="14 19">Bifunctional enzyme that catalyzes the epimerization of the S- and R-forms of NAD(P)HX and the dehydration of the S-form of NAD(P)HX at the expense of ADP, which is converted to AMP. This allows the repair of both epimers of NAD(P)HX, a damaged form of NAD(P)H that is a result of enzymatic or heat-dependent hydration.</text>
</comment>
<evidence type="ECO:0000256" key="9">
    <source>
        <dbReference type="ARBA" id="ARBA00022958"/>
    </source>
</evidence>
<dbReference type="InterPro" id="IPR029056">
    <property type="entry name" value="Ribokinase-like"/>
</dbReference>
<feature type="binding site" evidence="18">
    <location>
        <position position="162"/>
    </location>
    <ligand>
        <name>(6S)-NADPHX</name>
        <dbReference type="ChEBI" id="CHEBI:64076"/>
    </ligand>
</feature>
<proteinExistence type="inferred from homology"/>
<comment type="caution">
    <text evidence="18">Lacks conserved residue(s) required for the propagation of feature annotation.</text>
</comment>
<comment type="cofactor">
    <cofactor evidence="18 19">
        <name>K(+)</name>
        <dbReference type="ChEBI" id="CHEBI:29103"/>
    </cofactor>
    <text evidence="18 19">Binds 1 potassium ion per subunit.</text>
</comment>
<reference evidence="22 23" key="1">
    <citation type="submission" date="2015-03" db="EMBL/GenBank/DDBJ databases">
        <title>Genome assembly of Sandaracinus amylolyticus DSM 53668.</title>
        <authorList>
            <person name="Sharma G."/>
            <person name="Subramanian S."/>
        </authorList>
    </citation>
    <scope>NUCLEOTIDE SEQUENCE [LARGE SCALE GENOMIC DNA]</scope>
    <source>
        <strain evidence="22 23">DSM 53668</strain>
    </source>
</reference>
<dbReference type="AlphaFoldDB" id="A0A0F6W3U0"/>
<keyword evidence="8 17" id="KW-0521">NADP</keyword>
<name>A0A0F6W3U0_9BACT</name>
<comment type="similarity">
    <text evidence="3 19">In the N-terminal section; belongs to the NnrE/AIBP family.</text>
</comment>
<dbReference type="InterPro" id="IPR000631">
    <property type="entry name" value="CARKD"/>
</dbReference>
<evidence type="ECO:0000256" key="12">
    <source>
        <dbReference type="ARBA" id="ARBA00023239"/>
    </source>
</evidence>
<evidence type="ECO:0000256" key="15">
    <source>
        <dbReference type="ARBA" id="ARBA00048238"/>
    </source>
</evidence>
<feature type="binding site" evidence="17">
    <location>
        <position position="443"/>
    </location>
    <ligand>
        <name>(6S)-NADPHX</name>
        <dbReference type="ChEBI" id="CHEBI:64076"/>
    </ligand>
</feature>
<dbReference type="PANTHER" id="PTHR12592:SF0">
    <property type="entry name" value="ATP-DEPENDENT (S)-NAD(P)H-HYDRATE DEHYDRATASE"/>
    <property type="match status" value="1"/>
</dbReference>
<organism evidence="22 23">
    <name type="scientific">Sandaracinus amylolyticus</name>
    <dbReference type="NCBI Taxonomy" id="927083"/>
    <lineage>
        <taxon>Bacteria</taxon>
        <taxon>Pseudomonadati</taxon>
        <taxon>Myxococcota</taxon>
        <taxon>Polyangia</taxon>
        <taxon>Polyangiales</taxon>
        <taxon>Sandaracinaceae</taxon>
        <taxon>Sandaracinus</taxon>
    </lineage>
</organism>
<comment type="similarity">
    <text evidence="4 19">In the C-terminal section; belongs to the NnrD/CARKD family.</text>
</comment>
<keyword evidence="23" id="KW-1185">Reference proteome</keyword>
<dbReference type="PIRSF" id="PIRSF017184">
    <property type="entry name" value="Nnr"/>
    <property type="match status" value="1"/>
</dbReference>
<feature type="binding site" evidence="17">
    <location>
        <position position="442"/>
    </location>
    <ligand>
        <name>AMP</name>
        <dbReference type="ChEBI" id="CHEBI:456215"/>
    </ligand>
</feature>
<comment type="function">
    <text evidence="18">Catalyzes the epimerization of the S- and R-forms of NAD(P)HX, a damaged form of NAD(P)H that is a result of enzymatic or heat-dependent hydration. This is a prerequisite for the S-specific NAD(P)H-hydrate dehydratase to allow the repair of both epimers of NAD(P)HX.</text>
</comment>
<evidence type="ECO:0000256" key="13">
    <source>
        <dbReference type="ARBA" id="ARBA00023268"/>
    </source>
</evidence>
<dbReference type="Proteomes" id="UP000034883">
    <property type="component" value="Chromosome"/>
</dbReference>
<evidence type="ECO:0000256" key="18">
    <source>
        <dbReference type="HAMAP-Rule" id="MF_01966"/>
    </source>
</evidence>
<keyword evidence="6 17" id="KW-0547">Nucleotide-binding</keyword>
<dbReference type="Gene3D" id="3.40.1190.20">
    <property type="match status" value="1"/>
</dbReference>
<dbReference type="NCBIfam" id="TIGR00196">
    <property type="entry name" value="yjeF_cterm"/>
    <property type="match status" value="1"/>
</dbReference>
<evidence type="ECO:0000256" key="4">
    <source>
        <dbReference type="ARBA" id="ARBA00009524"/>
    </source>
</evidence>
<feature type="binding site" evidence="18">
    <location>
        <position position="129"/>
    </location>
    <ligand>
        <name>K(+)</name>
        <dbReference type="ChEBI" id="CHEBI:29103"/>
    </ligand>
</feature>
<evidence type="ECO:0000313" key="22">
    <source>
        <dbReference type="EMBL" id="AKF06621.1"/>
    </source>
</evidence>
<evidence type="ECO:0000259" key="20">
    <source>
        <dbReference type="PROSITE" id="PS51383"/>
    </source>
</evidence>
<dbReference type="SUPFAM" id="SSF64153">
    <property type="entry name" value="YjeF N-terminal domain-like"/>
    <property type="match status" value="1"/>
</dbReference>
<dbReference type="PROSITE" id="PS01050">
    <property type="entry name" value="YJEF_C_2"/>
    <property type="match status" value="1"/>
</dbReference>
<keyword evidence="11 18" id="KW-0413">Isomerase</keyword>
<dbReference type="EMBL" id="CP011125">
    <property type="protein sequence ID" value="AKF06621.1"/>
    <property type="molecule type" value="Genomic_DNA"/>
</dbReference>
<comment type="cofactor">
    <cofactor evidence="17">
        <name>Mg(2+)</name>
        <dbReference type="ChEBI" id="CHEBI:18420"/>
    </cofactor>
</comment>
<comment type="catalytic activity">
    <reaction evidence="16 17 19">
        <text>(6S)-NADPHX + ADP = AMP + phosphate + NADPH + H(+)</text>
        <dbReference type="Rhea" id="RHEA:32235"/>
        <dbReference type="ChEBI" id="CHEBI:15378"/>
        <dbReference type="ChEBI" id="CHEBI:43474"/>
        <dbReference type="ChEBI" id="CHEBI:57783"/>
        <dbReference type="ChEBI" id="CHEBI:64076"/>
        <dbReference type="ChEBI" id="CHEBI:456215"/>
        <dbReference type="ChEBI" id="CHEBI:456216"/>
        <dbReference type="EC" id="4.2.1.136"/>
    </reaction>
</comment>
<dbReference type="Pfam" id="PF01256">
    <property type="entry name" value="Carb_kinase"/>
    <property type="match status" value="1"/>
</dbReference>
<dbReference type="PROSITE" id="PS51385">
    <property type="entry name" value="YJEF_N"/>
    <property type="match status" value="1"/>
</dbReference>
<feature type="binding site" evidence="17">
    <location>
        <position position="260"/>
    </location>
    <ligand>
        <name>(6S)-NADPHX</name>
        <dbReference type="ChEBI" id="CHEBI:64076"/>
    </ligand>
</feature>
<feature type="domain" description="YjeF N-terminal" evidence="21">
    <location>
        <begin position="10"/>
        <end position="219"/>
    </location>
</feature>
<dbReference type="GO" id="GO:0052855">
    <property type="term" value="F:ADP-dependent NAD(P)H-hydrate dehydratase activity"/>
    <property type="evidence" value="ECO:0007669"/>
    <property type="project" value="UniProtKB-UniRule"/>
</dbReference>
<dbReference type="GO" id="GO:0005524">
    <property type="term" value="F:ATP binding"/>
    <property type="evidence" value="ECO:0007669"/>
    <property type="project" value="UniProtKB-UniRule"/>
</dbReference>
<dbReference type="PROSITE" id="PS51383">
    <property type="entry name" value="YJEF_C_3"/>
    <property type="match status" value="1"/>
</dbReference>
<comment type="catalytic activity">
    <reaction evidence="2 18 19">
        <text>(6R)-NADPHX = (6S)-NADPHX</text>
        <dbReference type="Rhea" id="RHEA:32227"/>
        <dbReference type="ChEBI" id="CHEBI:64076"/>
        <dbReference type="ChEBI" id="CHEBI:64077"/>
        <dbReference type="EC" id="5.1.99.6"/>
    </reaction>
</comment>
<keyword evidence="9 18" id="KW-0630">Potassium</keyword>
<dbReference type="GO" id="GO:0046872">
    <property type="term" value="F:metal ion binding"/>
    <property type="evidence" value="ECO:0007669"/>
    <property type="project" value="UniProtKB-UniRule"/>
</dbReference>
<feature type="domain" description="YjeF C-terminal" evidence="20">
    <location>
        <begin position="225"/>
        <end position="502"/>
    </location>
</feature>
<dbReference type="OrthoDB" id="9806925at2"/>
<dbReference type="EC" id="5.1.99.6" evidence="19"/>
<feature type="binding site" evidence="18">
    <location>
        <position position="59"/>
    </location>
    <ligand>
        <name>K(+)</name>
        <dbReference type="ChEBI" id="CHEBI:29103"/>
    </ligand>
</feature>
<dbReference type="STRING" id="927083.DB32_003770"/>
<comment type="similarity">
    <text evidence="17">Belongs to the NnrD/CARKD family.</text>
</comment>
<comment type="similarity">
    <text evidence="18">Belongs to the NnrE/AIBP family.</text>
</comment>
<accession>A0A0F6W3U0</accession>
<evidence type="ECO:0000256" key="19">
    <source>
        <dbReference type="PIRNR" id="PIRNR017184"/>
    </source>
</evidence>
<dbReference type="RefSeq" id="WP_053233776.1">
    <property type="nucleotide sequence ID" value="NZ_CP011125.1"/>
</dbReference>